<evidence type="ECO:0000313" key="2">
    <source>
        <dbReference type="Proteomes" id="UP000188235"/>
    </source>
</evidence>
<geneLocation type="plasmid" evidence="1">
    <name>unnamed</name>
</geneLocation>
<dbReference type="RefSeq" id="WP_077353198.1">
    <property type="nucleotide sequence ID" value="NZ_CP019608.1"/>
</dbReference>
<sequence>MTLAANTFDERVIARLLEFSDDSTPWSRRLWQPGTVLIARELLEAGDPAMSASERALSTLQDELIARVMLDPAVSSPTDRSATRKMLTVPVSSLVKPGHSWHVLNAWAATTRAEYLANWAMALGNGMGLPSAECTARLLAAHLFDEGFSRKYVHRWLTYRIKHSGDVHTLASMCLELHSQLVTGPKPLEVLVPLAAHVPMPRPVPAGWLTSDQVRDWRAANVPGWRPIRQHGAVLLTVEALDIYAATDIARDRLTAIRDRFRVGGRREISPAAEMWVAGVTASQPTEAPSRRVQVYAFERQSALWSHSVRPDIEAAMELMAPLERGPAPAATTGAWAAVESLLVGPGDDAKHLAADRLALILAGGHLRAELTSLAWAHAKSACDALASELQRLETNQERAERTLAHLVSGDDLTLARPEDRHALDRVQAALSDPYRYVDLVRRSVEPALRALYRQRNLLSHAGGTAGVAIKPTLERAAPLVAAGMDRIVHVALTGGQSALELAALARVRHEALRGRPAALALKVLEI</sequence>
<proteinExistence type="predicted"/>
<gene>
    <name evidence="1" type="ORF">BW733_17805</name>
</gene>
<name>A0A1Q2D2V4_9ACTN</name>
<dbReference type="EMBL" id="CP019608">
    <property type="protein sequence ID" value="AQP52750.1"/>
    <property type="molecule type" value="Genomic_DNA"/>
</dbReference>
<keyword evidence="2" id="KW-1185">Reference proteome</keyword>
<dbReference type="AlphaFoldDB" id="A0A1Q2D2V4"/>
<organism evidence="1 2">
    <name type="scientific">Tessaracoccus flavescens</name>
    <dbReference type="NCBI Taxonomy" id="399497"/>
    <lineage>
        <taxon>Bacteria</taxon>
        <taxon>Bacillati</taxon>
        <taxon>Actinomycetota</taxon>
        <taxon>Actinomycetes</taxon>
        <taxon>Propionibacteriales</taxon>
        <taxon>Propionibacteriaceae</taxon>
        <taxon>Tessaracoccus</taxon>
    </lineage>
</organism>
<accession>A0A1Q2D2V4</accession>
<protein>
    <recommendedName>
        <fullName evidence="3">Apea-like HEPN domain-containing protein</fullName>
    </recommendedName>
</protein>
<evidence type="ECO:0000313" key="1">
    <source>
        <dbReference type="EMBL" id="AQP52750.1"/>
    </source>
</evidence>
<dbReference type="Proteomes" id="UP000188235">
    <property type="component" value="Plasmid unnamed"/>
</dbReference>
<evidence type="ECO:0008006" key="3">
    <source>
        <dbReference type="Google" id="ProtNLM"/>
    </source>
</evidence>
<reference evidence="1 2" key="1">
    <citation type="journal article" date="2008" name="Int. J. Syst. Evol. Microbiol.">
        <title>Tessaracoccus flavescens sp. nov., isolated from marine sediment.</title>
        <authorList>
            <person name="Lee D.W."/>
            <person name="Lee S.D."/>
        </authorList>
    </citation>
    <scope>NUCLEOTIDE SEQUENCE [LARGE SCALE GENOMIC DNA]</scope>
    <source>
        <strain evidence="1 2">SST-39T</strain>
        <plasmid evidence="2">Plasmid</plasmid>
    </source>
</reference>
<keyword evidence="1" id="KW-0614">Plasmid</keyword>
<dbReference type="OrthoDB" id="5116314at2"/>
<dbReference type="KEGG" id="tfa:BW733_17805"/>